<keyword evidence="2" id="KW-1185">Reference proteome</keyword>
<dbReference type="SUPFAM" id="SSF110849">
    <property type="entry name" value="ParB/Sulfiredoxin"/>
    <property type="match status" value="1"/>
</dbReference>
<protein>
    <submittedName>
        <fullName evidence="1">Uncharacterized protein</fullName>
    </submittedName>
</protein>
<organism evidence="1 2">
    <name type="scientific">Kitasatospora xanthocidica</name>
    <dbReference type="NCBI Taxonomy" id="83382"/>
    <lineage>
        <taxon>Bacteria</taxon>
        <taxon>Bacillati</taxon>
        <taxon>Actinomycetota</taxon>
        <taxon>Actinomycetes</taxon>
        <taxon>Kitasatosporales</taxon>
        <taxon>Streptomycetaceae</taxon>
        <taxon>Kitasatospora</taxon>
    </lineage>
</organism>
<accession>A0A373A399</accession>
<sequence>MAAPRYIDYVPLDEIRPAARNPKGHDDDGLDRSVEQFDFTEPGLLDERTDRLVAGHGRYETLARRRDAGKLAPDGVVVTADGTWTVPVVRGWASRDDAHAEAYLIASNQLTTVGGWDGEGLAAMLSDLEQVDPALFSATGFDHAQIDAMLAEVTPGGPADDADDDGADEPEQINRGDLLALAGVTVGEPEHQVETGQVWELGDHRLVVAEVFDGWPQWAPLLIEGSLFLPYPTPLAPLADRAVGRRLVMVQPERYLAGHLLDKWERISGQTPTLRDES</sequence>
<evidence type="ECO:0000313" key="2">
    <source>
        <dbReference type="Proteomes" id="UP000263377"/>
    </source>
</evidence>
<dbReference type="Proteomes" id="UP000263377">
    <property type="component" value="Unassembled WGS sequence"/>
</dbReference>
<dbReference type="EMBL" id="QVIG01000001">
    <property type="protein sequence ID" value="RGD62047.1"/>
    <property type="molecule type" value="Genomic_DNA"/>
</dbReference>
<proteinExistence type="predicted"/>
<evidence type="ECO:0000313" key="1">
    <source>
        <dbReference type="EMBL" id="RGD62047.1"/>
    </source>
</evidence>
<dbReference type="RefSeq" id="WP_117490252.1">
    <property type="nucleotide sequence ID" value="NZ_QVIG01000001.1"/>
</dbReference>
<gene>
    <name evidence="1" type="ORF">DR950_33730</name>
</gene>
<reference evidence="1 2" key="1">
    <citation type="submission" date="2018-08" db="EMBL/GenBank/DDBJ databases">
        <title>Diversity &amp; Physiological Properties of Lignin-Decomposing Actinobacteria from Soil.</title>
        <authorList>
            <person name="Roh S.G."/>
            <person name="Kim S.B."/>
        </authorList>
    </citation>
    <scope>NUCLEOTIDE SEQUENCE [LARGE SCALE GENOMIC DNA]</scope>
    <source>
        <strain evidence="1 2">MMS17-GH009</strain>
    </source>
</reference>
<dbReference type="InterPro" id="IPR036086">
    <property type="entry name" value="ParB/Sulfiredoxin_sf"/>
</dbReference>
<dbReference type="AlphaFoldDB" id="A0A373A399"/>
<name>A0A373A399_9ACTN</name>
<comment type="caution">
    <text evidence="1">The sequence shown here is derived from an EMBL/GenBank/DDBJ whole genome shotgun (WGS) entry which is preliminary data.</text>
</comment>